<dbReference type="InterPro" id="IPR037679">
    <property type="entry name" value="Apc5"/>
</dbReference>
<dbReference type="GO" id="GO:0005680">
    <property type="term" value="C:anaphase-promoting complex"/>
    <property type="evidence" value="ECO:0007669"/>
    <property type="project" value="InterPro"/>
</dbReference>
<feature type="domain" description="Anaphase-promoting complex subunit 5" evidence="9">
    <location>
        <begin position="258"/>
        <end position="363"/>
    </location>
</feature>
<dbReference type="VEuPathDB" id="VectorBase:AATE004955"/>
<dbReference type="GO" id="GO:0051301">
    <property type="term" value="P:cell division"/>
    <property type="evidence" value="ECO:0007669"/>
    <property type="project" value="UniProtKB-KW"/>
</dbReference>
<keyword evidence="4" id="KW-0498">Mitosis</keyword>
<organism evidence="10">
    <name type="scientific">Anopheles atroparvus</name>
    <name type="common">European mosquito</name>
    <dbReference type="NCBI Taxonomy" id="41427"/>
    <lineage>
        <taxon>Eukaryota</taxon>
        <taxon>Metazoa</taxon>
        <taxon>Ecdysozoa</taxon>
        <taxon>Arthropoda</taxon>
        <taxon>Hexapoda</taxon>
        <taxon>Insecta</taxon>
        <taxon>Pterygota</taxon>
        <taxon>Neoptera</taxon>
        <taxon>Endopterygota</taxon>
        <taxon>Diptera</taxon>
        <taxon>Nematocera</taxon>
        <taxon>Culicoidea</taxon>
        <taxon>Culicidae</taxon>
        <taxon>Anophelinae</taxon>
        <taxon>Anopheles</taxon>
    </lineage>
</organism>
<accession>A0A182IT41</accession>
<dbReference type="EnsemblMetazoa" id="AATE004955-RA">
    <property type="protein sequence ID" value="AATE004955-PA.1"/>
    <property type="gene ID" value="AATE004955"/>
</dbReference>
<dbReference type="Pfam" id="PF12862">
    <property type="entry name" value="ANAPC5"/>
    <property type="match status" value="1"/>
</dbReference>
<dbReference type="CDD" id="cd16270">
    <property type="entry name" value="Apc5_N"/>
    <property type="match status" value="1"/>
</dbReference>
<evidence type="ECO:0000256" key="2">
    <source>
        <dbReference type="ARBA" id="ARBA00016066"/>
    </source>
</evidence>
<evidence type="ECO:0000256" key="7">
    <source>
        <dbReference type="ARBA" id="ARBA00031069"/>
    </source>
</evidence>
<dbReference type="AlphaFoldDB" id="A0A182IT41"/>
<dbReference type="SUPFAM" id="SSF48452">
    <property type="entry name" value="TPR-like"/>
    <property type="match status" value="1"/>
</dbReference>
<dbReference type="PANTHER" id="PTHR12830">
    <property type="entry name" value="ANAPHASE-PROMOTING COMPLEX SUBUNIT 5"/>
    <property type="match status" value="1"/>
</dbReference>
<comment type="function">
    <text evidence="8">Component of the anaphase promoting complex/cyclosome (APC/C), a cell cycle-regulated E3 ubiquitin ligase that controls progression through mitosis and the G1 phase of the cell cycle. The APC/C complex acts by mediating ubiquitination and subsequent degradation of target proteins: it mainly mediates the formation of 'Lys-11'-linked polyubiquitin chains and, to a lower extent, the formation of 'Lys-48'- and 'Lys-63'-linked polyubiquitin chains. The APC/C complex catalyzes assembly of branched 'Lys-11'-/'Lys-48'-linked branched ubiquitin chains on target proteins.</text>
</comment>
<evidence type="ECO:0000313" key="10">
    <source>
        <dbReference type="EnsemblMetazoa" id="AATE004955-PA.1"/>
    </source>
</evidence>
<dbReference type="InterPro" id="IPR011990">
    <property type="entry name" value="TPR-like_helical_dom_sf"/>
</dbReference>
<dbReference type="GO" id="GO:0070979">
    <property type="term" value="P:protein K11-linked ubiquitination"/>
    <property type="evidence" value="ECO:0007669"/>
    <property type="project" value="TreeGrafter"/>
</dbReference>
<sequence length="752" mass="85123">MSKKEAENVCFWLPNQSANKMDVLTPHKMVVVFLIQEYMRLKKSPEGGTTEQQPPAIELSFADRKRFCMLLLRLIQFPDMPYKDLHALLVSQSYGLHPVHLEEFTKLMKLLKSIGIDVLFDLYNDIDKIIMDNSVLIGIVGLHLRKVFVTMDKMNFQEVMELYQATIAYYDKGVNAMAADKGIAEESVNALNLSQYTPIKPSDHGAFAAKWSVKQSELFVAQQSALLKENEVKALPPDELERRLTEIIHDRPQYAQAYFLQYLNNLRVRDISNAIQALHRSFDRGTTASSAAGANGGSGIPFASENYSKEYQYSNLNLAILHSHFGHRKHALQSLRECITLAQDNGDLTCLHLAHSWIARLHNQDPPLPEKNASASSIHATSLGALAEIRRSCQGGDEPPAKLLGRLMLNDHLNCQRSMMDLVANGTAVRAAVWTVYGNHSMVSLCAQVLLNADLKSLDKTYNGEGICQVLCSTVVWLAFLGEFNLAIVVLKHTKDRFPTYPHSHEWWIAEHYITVTRAIYRGHWAEATSECQRMHVFSPPLAMLQLAHVTLAKLEFTTAKTIIRRLLACGDTLDPLIHVRALILYANTFVGTQHPAAINVLGEAQQLARNHHLQYEEALIGLHFGYIYLVHMNVPRQALVALKGSLETILANGPIYDKSRAMFVFARALVEAEEEQAKRLEQLASLVPMFEEAIECFEKLECYSKAKDVYIYLAKTFHSLGELDERNRYSYRYRMLEEQFPTEAQYLNVFL</sequence>
<evidence type="ECO:0000256" key="3">
    <source>
        <dbReference type="ARBA" id="ARBA00022618"/>
    </source>
</evidence>
<dbReference type="GO" id="GO:0031145">
    <property type="term" value="P:anaphase-promoting complex-dependent catabolic process"/>
    <property type="evidence" value="ECO:0007669"/>
    <property type="project" value="TreeGrafter"/>
</dbReference>
<name>A0A182IT41_ANOAO</name>
<dbReference type="Gene3D" id="1.25.40.10">
    <property type="entry name" value="Tetratricopeptide repeat domain"/>
    <property type="match status" value="1"/>
</dbReference>
<evidence type="ECO:0000256" key="6">
    <source>
        <dbReference type="ARBA" id="ARBA00023306"/>
    </source>
</evidence>
<keyword evidence="3" id="KW-0132">Cell division</keyword>
<evidence type="ECO:0000256" key="1">
    <source>
        <dbReference type="ARBA" id="ARBA00007450"/>
    </source>
</evidence>
<reference evidence="10" key="1">
    <citation type="submission" date="2022-08" db="UniProtKB">
        <authorList>
            <consortium name="EnsemblMetazoa"/>
        </authorList>
    </citation>
    <scope>IDENTIFICATION</scope>
    <source>
        <strain evidence="10">EBRO</strain>
    </source>
</reference>
<keyword evidence="6" id="KW-0131">Cell cycle</keyword>
<evidence type="ECO:0000256" key="5">
    <source>
        <dbReference type="ARBA" id="ARBA00022786"/>
    </source>
</evidence>
<evidence type="ECO:0000256" key="8">
    <source>
        <dbReference type="ARBA" id="ARBA00045696"/>
    </source>
</evidence>
<proteinExistence type="inferred from homology"/>
<protein>
    <recommendedName>
        <fullName evidence="2">Anaphase-promoting complex subunit 5</fullName>
    </recommendedName>
    <alternativeName>
        <fullName evidence="7">Cyclosome subunit 5</fullName>
    </alternativeName>
</protein>
<comment type="similarity">
    <text evidence="1">Belongs to the APC5 family.</text>
</comment>
<evidence type="ECO:0000256" key="4">
    <source>
        <dbReference type="ARBA" id="ARBA00022776"/>
    </source>
</evidence>
<keyword evidence="5" id="KW-0833">Ubl conjugation pathway</keyword>
<dbReference type="STRING" id="41427.A0A182IT41"/>
<dbReference type="PANTHER" id="PTHR12830:SF9">
    <property type="entry name" value="ANAPHASE-PROMOTING COMPLEX SUBUNIT 5"/>
    <property type="match status" value="1"/>
</dbReference>
<dbReference type="InterPro" id="IPR026000">
    <property type="entry name" value="Apc5_dom"/>
</dbReference>
<evidence type="ECO:0000259" key="9">
    <source>
        <dbReference type="Pfam" id="PF12862"/>
    </source>
</evidence>
<dbReference type="GO" id="GO:0045842">
    <property type="term" value="P:positive regulation of mitotic metaphase/anaphase transition"/>
    <property type="evidence" value="ECO:0007669"/>
    <property type="project" value="TreeGrafter"/>
</dbReference>